<dbReference type="Gene3D" id="6.10.140.1620">
    <property type="match status" value="1"/>
</dbReference>
<gene>
    <name evidence="3" type="ORF">JRO89_XSUnG0083900</name>
</gene>
<protein>
    <recommendedName>
        <fullName evidence="5">Protein ABIL5</fullName>
    </recommendedName>
</protein>
<dbReference type="EMBL" id="JAFEMO010000164">
    <property type="protein sequence ID" value="KAH7523143.1"/>
    <property type="molecule type" value="Genomic_DNA"/>
</dbReference>
<accession>A0ABQ8GZK0</accession>
<reference evidence="3 4" key="1">
    <citation type="submission" date="2021-02" db="EMBL/GenBank/DDBJ databases">
        <title>Plant Genome Project.</title>
        <authorList>
            <person name="Zhang R.-G."/>
        </authorList>
    </citation>
    <scope>NUCLEOTIDE SEQUENCE [LARGE SCALE GENOMIC DNA]</scope>
    <source>
        <tissue evidence="3">Leaves</tissue>
    </source>
</reference>
<comment type="function">
    <text evidence="2">Involved in regulation of actin and microtubule organization. Part of a WAVE complex that activates the Arp2/3 complex.</text>
</comment>
<proteinExistence type="inferred from homology"/>
<name>A0ABQ8GZK0_9ROSI</name>
<dbReference type="PANTHER" id="PTHR10460:SF11">
    <property type="entry name" value="PROTEIN ABIL5-RELATED"/>
    <property type="match status" value="1"/>
</dbReference>
<evidence type="ECO:0000256" key="1">
    <source>
        <dbReference type="ARBA" id="ARBA00010020"/>
    </source>
</evidence>
<evidence type="ECO:0008006" key="5">
    <source>
        <dbReference type="Google" id="ProtNLM"/>
    </source>
</evidence>
<dbReference type="Proteomes" id="UP000827721">
    <property type="component" value="Unassembled WGS sequence"/>
</dbReference>
<evidence type="ECO:0000313" key="4">
    <source>
        <dbReference type="Proteomes" id="UP000827721"/>
    </source>
</evidence>
<comment type="caution">
    <text evidence="3">The sequence shown here is derived from an EMBL/GenBank/DDBJ whole genome shotgun (WGS) entry which is preliminary data.</text>
</comment>
<dbReference type="InterPro" id="IPR028457">
    <property type="entry name" value="ABI"/>
</dbReference>
<sequence length="257" mass="29369">MHISEVSAIQNQKTDPDEVFHFDKSLQELRDLRSQLHYAADYCESTFLNTKEKRSVVENTKEYICRALVTVVDHLGSVSAKLDHCVDDTDAFADAEFRINSLKQRLLSCEIYAHKLALNRISWSVVLPRYHRRYLSAPIAKVDKSNEDLRNPEYPSTPKITYKHEFGMEDLPLFMYTDIKKSTPVKNPSSETAVHKCDLDSALVSPVRDSVSILSKGPNPTFHFQLGSQKLGRKGFHRKSLQSTEIMSLIRRIKGTI</sequence>
<evidence type="ECO:0000313" key="3">
    <source>
        <dbReference type="EMBL" id="KAH7523143.1"/>
    </source>
</evidence>
<organism evidence="3 4">
    <name type="scientific">Xanthoceras sorbifolium</name>
    <dbReference type="NCBI Taxonomy" id="99658"/>
    <lineage>
        <taxon>Eukaryota</taxon>
        <taxon>Viridiplantae</taxon>
        <taxon>Streptophyta</taxon>
        <taxon>Embryophyta</taxon>
        <taxon>Tracheophyta</taxon>
        <taxon>Spermatophyta</taxon>
        <taxon>Magnoliopsida</taxon>
        <taxon>eudicotyledons</taxon>
        <taxon>Gunneridae</taxon>
        <taxon>Pentapetalae</taxon>
        <taxon>rosids</taxon>
        <taxon>malvids</taxon>
        <taxon>Sapindales</taxon>
        <taxon>Sapindaceae</taxon>
        <taxon>Xanthoceroideae</taxon>
        <taxon>Xanthoceras</taxon>
    </lineage>
</organism>
<dbReference type="PANTHER" id="PTHR10460">
    <property type="entry name" value="ABL INTERACTOR FAMILY MEMBER"/>
    <property type="match status" value="1"/>
</dbReference>
<keyword evidence="4" id="KW-1185">Reference proteome</keyword>
<evidence type="ECO:0000256" key="2">
    <source>
        <dbReference type="ARBA" id="ARBA00025223"/>
    </source>
</evidence>
<comment type="similarity">
    <text evidence="1">Belongs to the ABI family.</text>
</comment>